<sequence>MSSTVRAENKQQPPFLITSLPYDLIVDIVARVARCYYPIISLVSKSFQSLVASPELYTRRSLLGCSEHCLYAVVFNKITNEYRLCILCRRVNSNRLVIIQSLPLMPSNGTYVAVGSKIYVVGGMYGREFTSSALSIVCRSHTVQRISDTPMCMGNHKVADIIDGKIYIINYEGVMVLDTETQIWEPEIKKPGIELGYLWTGSVVMEDKIYMRDRRNSFVYEPKESKWGLDEVLISRDWENACVIDNVVYYYDYCNRKLRVYDSKQRCWRVVKGVEELLRKTTCYALSKTVSYGGKLALFISKHYQVAGKSTTEIWCAEIALERQQRGEIWGK</sequence>
<dbReference type="Gramene" id="ESQ38394">
    <property type="protein sequence ID" value="ESQ38394"/>
    <property type="gene ID" value="EUTSA_v10029396mg"/>
</dbReference>
<keyword evidence="3" id="KW-1185">Reference proteome</keyword>
<dbReference type="PANTHER" id="PTHR24414">
    <property type="entry name" value="F-BOX/KELCH-REPEAT PROTEIN SKIP4"/>
    <property type="match status" value="1"/>
</dbReference>
<evidence type="ECO:0000313" key="2">
    <source>
        <dbReference type="EMBL" id="ESQ38394.1"/>
    </source>
</evidence>
<dbReference type="EMBL" id="KI517537">
    <property type="protein sequence ID" value="ESQ38394.1"/>
    <property type="molecule type" value="Genomic_DNA"/>
</dbReference>
<dbReference type="AlphaFoldDB" id="V4L3Y7"/>
<dbReference type="InterPro" id="IPR015915">
    <property type="entry name" value="Kelch-typ_b-propeller"/>
</dbReference>
<dbReference type="OMA" id="DCTSHTC"/>
<gene>
    <name evidence="2" type="ORF">EUTSA_v10029396mg</name>
</gene>
<dbReference type="Proteomes" id="UP000030689">
    <property type="component" value="Unassembled WGS sequence"/>
</dbReference>
<dbReference type="Pfam" id="PF00646">
    <property type="entry name" value="F-box"/>
    <property type="match status" value="1"/>
</dbReference>
<name>V4L3Y7_EUTSA</name>
<dbReference type="PANTHER" id="PTHR24414:SF184">
    <property type="entry name" value="GALACTOSE OXIDASE_KELCH REPEAT SUPERFAMILY PROTEIN"/>
    <property type="match status" value="1"/>
</dbReference>
<accession>V4L3Y7</accession>
<dbReference type="eggNOG" id="KOG1072">
    <property type="taxonomic scope" value="Eukaryota"/>
</dbReference>
<feature type="domain" description="F-box" evidence="1">
    <location>
        <begin position="14"/>
        <end position="60"/>
    </location>
</feature>
<dbReference type="SUPFAM" id="SSF117281">
    <property type="entry name" value="Kelch motif"/>
    <property type="match status" value="1"/>
</dbReference>
<protein>
    <recommendedName>
        <fullName evidence="1">F-box domain-containing protein</fullName>
    </recommendedName>
</protein>
<dbReference type="Gene3D" id="2.120.10.80">
    <property type="entry name" value="Kelch-type beta propeller"/>
    <property type="match status" value="1"/>
</dbReference>
<dbReference type="STRING" id="72664.V4L3Y7"/>
<dbReference type="InterPro" id="IPR057499">
    <property type="entry name" value="Kelch_FKB95"/>
</dbReference>
<dbReference type="CDD" id="cd22152">
    <property type="entry name" value="F-box_AtAFR-like"/>
    <property type="match status" value="1"/>
</dbReference>
<feature type="non-terminal residue" evidence="2">
    <location>
        <position position="332"/>
    </location>
</feature>
<dbReference type="InterPro" id="IPR050354">
    <property type="entry name" value="F-box/kelch-repeat_ARATH"/>
</dbReference>
<dbReference type="PROSITE" id="PS50181">
    <property type="entry name" value="FBOX"/>
    <property type="match status" value="1"/>
</dbReference>
<evidence type="ECO:0000313" key="3">
    <source>
        <dbReference type="Proteomes" id="UP000030689"/>
    </source>
</evidence>
<proteinExistence type="predicted"/>
<organism evidence="2 3">
    <name type="scientific">Eutrema salsugineum</name>
    <name type="common">Saltwater cress</name>
    <name type="synonym">Sisymbrium salsugineum</name>
    <dbReference type="NCBI Taxonomy" id="72664"/>
    <lineage>
        <taxon>Eukaryota</taxon>
        <taxon>Viridiplantae</taxon>
        <taxon>Streptophyta</taxon>
        <taxon>Embryophyta</taxon>
        <taxon>Tracheophyta</taxon>
        <taxon>Spermatophyta</taxon>
        <taxon>Magnoliopsida</taxon>
        <taxon>eudicotyledons</taxon>
        <taxon>Gunneridae</taxon>
        <taxon>Pentapetalae</taxon>
        <taxon>rosids</taxon>
        <taxon>malvids</taxon>
        <taxon>Brassicales</taxon>
        <taxon>Brassicaceae</taxon>
        <taxon>Eutremeae</taxon>
        <taxon>Eutrema</taxon>
    </lineage>
</organism>
<reference evidence="2 3" key="1">
    <citation type="journal article" date="2013" name="Front. Plant Sci.">
        <title>The Reference Genome of the Halophytic Plant Eutrema salsugineum.</title>
        <authorList>
            <person name="Yang R."/>
            <person name="Jarvis D.E."/>
            <person name="Chen H."/>
            <person name="Beilstein M.A."/>
            <person name="Grimwood J."/>
            <person name="Jenkins J."/>
            <person name="Shu S."/>
            <person name="Prochnik S."/>
            <person name="Xin M."/>
            <person name="Ma C."/>
            <person name="Schmutz J."/>
            <person name="Wing R.A."/>
            <person name="Mitchell-Olds T."/>
            <person name="Schumaker K.S."/>
            <person name="Wang X."/>
        </authorList>
    </citation>
    <scope>NUCLEOTIDE SEQUENCE [LARGE SCALE GENOMIC DNA]</scope>
</reference>
<evidence type="ECO:0000259" key="1">
    <source>
        <dbReference type="PROSITE" id="PS50181"/>
    </source>
</evidence>
<dbReference type="Pfam" id="PF25210">
    <property type="entry name" value="Kelch_FKB95"/>
    <property type="match status" value="1"/>
</dbReference>
<dbReference type="KEGG" id="eus:EUTSA_v10029396mg"/>
<dbReference type="InterPro" id="IPR001810">
    <property type="entry name" value="F-box_dom"/>
</dbReference>